<evidence type="ECO:0000259" key="1">
    <source>
        <dbReference type="Pfam" id="PF02881"/>
    </source>
</evidence>
<evidence type="ECO:0000313" key="2">
    <source>
        <dbReference type="EMBL" id="RZC25928.1"/>
    </source>
</evidence>
<dbReference type="Proteomes" id="UP000289340">
    <property type="component" value="Chromosome 2"/>
</dbReference>
<name>A0A445LRI0_GLYSO</name>
<keyword evidence="3" id="KW-1185">Reference proteome</keyword>
<protein>
    <recommendedName>
        <fullName evidence="1">Signal recognition particle SRP54 helical bundle domain-containing protein</fullName>
    </recommendedName>
</protein>
<organism evidence="2 3">
    <name type="scientific">Glycine soja</name>
    <name type="common">Wild soybean</name>
    <dbReference type="NCBI Taxonomy" id="3848"/>
    <lineage>
        <taxon>Eukaryota</taxon>
        <taxon>Viridiplantae</taxon>
        <taxon>Streptophyta</taxon>
        <taxon>Embryophyta</taxon>
        <taxon>Tracheophyta</taxon>
        <taxon>Spermatophyta</taxon>
        <taxon>Magnoliopsida</taxon>
        <taxon>eudicotyledons</taxon>
        <taxon>Gunneridae</taxon>
        <taxon>Pentapetalae</taxon>
        <taxon>rosids</taxon>
        <taxon>fabids</taxon>
        <taxon>Fabales</taxon>
        <taxon>Fabaceae</taxon>
        <taxon>Papilionoideae</taxon>
        <taxon>50 kb inversion clade</taxon>
        <taxon>NPAAA clade</taxon>
        <taxon>indigoferoid/millettioid clade</taxon>
        <taxon>Phaseoleae</taxon>
        <taxon>Glycine</taxon>
        <taxon>Glycine subgen. Soja</taxon>
    </lineage>
</organism>
<proteinExistence type="predicted"/>
<dbReference type="EMBL" id="QZWG01000002">
    <property type="protein sequence ID" value="RZC25928.1"/>
    <property type="molecule type" value="Genomic_DNA"/>
</dbReference>
<dbReference type="AlphaFoldDB" id="A0A445LRI0"/>
<feature type="domain" description="Signal recognition particle SRP54 helical bundle" evidence="1">
    <location>
        <begin position="85"/>
        <end position="123"/>
    </location>
</feature>
<dbReference type="Gene3D" id="1.20.120.140">
    <property type="entry name" value="Signal recognition particle SRP54, nucleotide-binding domain"/>
    <property type="match status" value="1"/>
</dbReference>
<gene>
    <name evidence="2" type="ORF">D0Y65_004561</name>
</gene>
<sequence length="123" mass="13215">MANLSIVVQGQGEAESLRELCFVVANVNAKHSGGIGKENESSHVGAFDVSRLQKLKGKKGNGKKKDALVVAAAAMEEPKKVDKRSRGKANLEKSDLEPALKALKDRLMTKNVAEEIAEKLCES</sequence>
<accession>A0A445LRI0</accession>
<evidence type="ECO:0000313" key="3">
    <source>
        <dbReference type="Proteomes" id="UP000289340"/>
    </source>
</evidence>
<dbReference type="Pfam" id="PF02881">
    <property type="entry name" value="SRP54_N"/>
    <property type="match status" value="1"/>
</dbReference>
<reference evidence="2 3" key="1">
    <citation type="submission" date="2018-09" db="EMBL/GenBank/DDBJ databases">
        <title>A high-quality reference genome of wild soybean provides a powerful tool to mine soybean genomes.</title>
        <authorList>
            <person name="Xie M."/>
            <person name="Chung C.Y.L."/>
            <person name="Li M.-W."/>
            <person name="Wong F.-L."/>
            <person name="Chan T.-F."/>
            <person name="Lam H.-M."/>
        </authorList>
    </citation>
    <scope>NUCLEOTIDE SEQUENCE [LARGE SCALE GENOMIC DNA]</scope>
    <source>
        <strain evidence="3">cv. W05</strain>
        <tissue evidence="2">Hypocotyl of etiolated seedlings</tissue>
    </source>
</reference>
<dbReference type="InterPro" id="IPR042101">
    <property type="entry name" value="SRP54_N_sf"/>
</dbReference>
<dbReference type="InterPro" id="IPR013822">
    <property type="entry name" value="Signal_recog_particl_SRP54_hlx"/>
</dbReference>
<comment type="caution">
    <text evidence="2">The sequence shown here is derived from an EMBL/GenBank/DDBJ whole genome shotgun (WGS) entry which is preliminary data.</text>
</comment>